<protein>
    <submittedName>
        <fullName evidence="2">Uncharacterized protein</fullName>
    </submittedName>
</protein>
<organism evidence="2 3">
    <name type="scientific">Magallana gigas</name>
    <name type="common">Pacific oyster</name>
    <name type="synonym">Crassostrea gigas</name>
    <dbReference type="NCBI Taxonomy" id="29159"/>
    <lineage>
        <taxon>Eukaryota</taxon>
        <taxon>Metazoa</taxon>
        <taxon>Spiralia</taxon>
        <taxon>Lophotrochozoa</taxon>
        <taxon>Mollusca</taxon>
        <taxon>Bivalvia</taxon>
        <taxon>Autobranchia</taxon>
        <taxon>Pteriomorphia</taxon>
        <taxon>Ostreida</taxon>
        <taxon>Ostreoidea</taxon>
        <taxon>Ostreidae</taxon>
        <taxon>Magallana</taxon>
    </lineage>
</organism>
<dbReference type="Gene3D" id="1.20.1250.20">
    <property type="entry name" value="MFS general substrate transporter like domains"/>
    <property type="match status" value="2"/>
</dbReference>
<feature type="transmembrane region" description="Helical" evidence="1">
    <location>
        <begin position="117"/>
        <end position="135"/>
    </location>
</feature>
<feature type="transmembrane region" description="Helical" evidence="1">
    <location>
        <begin position="147"/>
        <end position="169"/>
    </location>
</feature>
<dbReference type="InterPro" id="IPR036259">
    <property type="entry name" value="MFS_trans_sf"/>
</dbReference>
<dbReference type="SUPFAM" id="SSF103473">
    <property type="entry name" value="MFS general substrate transporter"/>
    <property type="match status" value="1"/>
</dbReference>
<feature type="transmembrane region" description="Helical" evidence="1">
    <location>
        <begin position="388"/>
        <end position="408"/>
    </location>
</feature>
<keyword evidence="1" id="KW-0812">Transmembrane</keyword>
<keyword evidence="1" id="KW-0472">Membrane</keyword>
<feature type="transmembrane region" description="Helical" evidence="1">
    <location>
        <begin position="355"/>
        <end position="376"/>
    </location>
</feature>
<dbReference type="PANTHER" id="PTHR11360">
    <property type="entry name" value="MONOCARBOXYLATE TRANSPORTER"/>
    <property type="match status" value="1"/>
</dbReference>
<dbReference type="EnsemblMetazoa" id="G16096.1">
    <property type="protein sequence ID" value="G16096.1:cds"/>
    <property type="gene ID" value="G16096"/>
</dbReference>
<feature type="transmembrane region" description="Helical" evidence="1">
    <location>
        <begin position="175"/>
        <end position="194"/>
    </location>
</feature>
<feature type="transmembrane region" description="Helical" evidence="1">
    <location>
        <begin position="15"/>
        <end position="35"/>
    </location>
</feature>
<keyword evidence="3" id="KW-1185">Reference proteome</keyword>
<dbReference type="Proteomes" id="UP000005408">
    <property type="component" value="Unassembled WGS sequence"/>
</dbReference>
<dbReference type="AlphaFoldDB" id="A0A8W8IVV3"/>
<proteinExistence type="predicted"/>
<feature type="transmembrane region" description="Helical" evidence="1">
    <location>
        <begin position="323"/>
        <end position="349"/>
    </location>
</feature>
<dbReference type="GO" id="GO:0008028">
    <property type="term" value="F:monocarboxylic acid transmembrane transporter activity"/>
    <property type="evidence" value="ECO:0007669"/>
    <property type="project" value="TreeGrafter"/>
</dbReference>
<evidence type="ECO:0000313" key="2">
    <source>
        <dbReference type="EnsemblMetazoa" id="G16096.1:cds"/>
    </source>
</evidence>
<keyword evidence="1" id="KW-1133">Transmembrane helix</keyword>
<feature type="transmembrane region" description="Helical" evidence="1">
    <location>
        <begin position="476"/>
        <end position="497"/>
    </location>
</feature>
<dbReference type="InterPro" id="IPR011701">
    <property type="entry name" value="MFS"/>
</dbReference>
<feature type="transmembrane region" description="Helical" evidence="1">
    <location>
        <begin position="55"/>
        <end position="75"/>
    </location>
</feature>
<dbReference type="InterPro" id="IPR050327">
    <property type="entry name" value="Proton-linked_MCT"/>
</dbReference>
<evidence type="ECO:0000256" key="1">
    <source>
        <dbReference type="SAM" id="Phobius"/>
    </source>
</evidence>
<sequence>MFNFRKSSPSSVDRGWAWIILLGCFVEYFVVLGMYKSFGIFFVQYQRKYNTSASVLSMILSVQNIITSISSLIVMGVGTRYFTERTMVMSGGLIGLGCCIGNAFAPSVEVLFFTQSFLFAVSAMAATLPAMLMVGKYFEKRRGMANSIANVGGSLGGFVLPFFLTFLFSEYGLEGTLIIAGGLYLQFLPAGLVMRTIERDSALHEDKEFTGSLLSNQTDKENVIEYEIQDAYNGSSTSLNKTVNTELKAKSMVNINSSQKNCSLKSSALHGSSLDIESTVSVKNINAGRSQHCSLSTLSDAKRKCLKFLFTLFDFALFKNPKFILLMLVAFLVAPGSTIVVTFIAPFAIDNDQSINMIGYLLTLSSAGDLTGRLLFVFISDNKVIQRYHMLSIAMLANGLTCLLASFYDTFAKLAVFGFLQSSFGGTYYSLINVLIVDFIGLKNLHHGLSMTTVMRGISVAITSSVIGHLRDHTGSYVSGFYLMGTCLVLGGLLLLFKPLISK</sequence>
<name>A0A8W8IVV3_MAGGI</name>
<accession>A0A8W8IVV3</accession>
<reference evidence="2" key="1">
    <citation type="submission" date="2022-08" db="UniProtKB">
        <authorList>
            <consortium name="EnsemblMetazoa"/>
        </authorList>
    </citation>
    <scope>IDENTIFICATION</scope>
    <source>
        <strain evidence="2">05x7-T-G4-1.051#20</strain>
    </source>
</reference>
<evidence type="ECO:0000313" key="3">
    <source>
        <dbReference type="Proteomes" id="UP000005408"/>
    </source>
</evidence>
<dbReference type="PANTHER" id="PTHR11360:SF284">
    <property type="entry name" value="EG:103B4.3 PROTEIN-RELATED"/>
    <property type="match status" value="1"/>
</dbReference>
<dbReference type="Pfam" id="PF07690">
    <property type="entry name" value="MFS_1"/>
    <property type="match status" value="2"/>
</dbReference>